<reference evidence="2 3" key="1">
    <citation type="journal article" date="2014" name="Agronomy (Basel)">
        <title>A Draft Genome Sequence for Ensete ventricosum, the Drought-Tolerant Tree Against Hunger.</title>
        <authorList>
            <person name="Harrison J."/>
            <person name="Moore K.A."/>
            <person name="Paszkiewicz K."/>
            <person name="Jones T."/>
            <person name="Grant M."/>
            <person name="Ambacheew D."/>
            <person name="Muzemil S."/>
            <person name="Studholme D.J."/>
        </authorList>
    </citation>
    <scope>NUCLEOTIDE SEQUENCE [LARGE SCALE GENOMIC DNA]</scope>
</reference>
<gene>
    <name evidence="2" type="ORF">B296_00037217</name>
</gene>
<dbReference type="AlphaFoldDB" id="A0A426ZSC5"/>
<feature type="region of interest" description="Disordered" evidence="1">
    <location>
        <begin position="29"/>
        <end position="83"/>
    </location>
</feature>
<proteinExistence type="predicted"/>
<feature type="compositionally biased region" description="Basic residues" evidence="1">
    <location>
        <begin position="57"/>
        <end position="80"/>
    </location>
</feature>
<dbReference type="Proteomes" id="UP000287651">
    <property type="component" value="Unassembled WGS sequence"/>
</dbReference>
<organism evidence="2 3">
    <name type="scientific">Ensete ventricosum</name>
    <name type="common">Abyssinian banana</name>
    <name type="synonym">Musa ensete</name>
    <dbReference type="NCBI Taxonomy" id="4639"/>
    <lineage>
        <taxon>Eukaryota</taxon>
        <taxon>Viridiplantae</taxon>
        <taxon>Streptophyta</taxon>
        <taxon>Embryophyta</taxon>
        <taxon>Tracheophyta</taxon>
        <taxon>Spermatophyta</taxon>
        <taxon>Magnoliopsida</taxon>
        <taxon>Liliopsida</taxon>
        <taxon>Zingiberales</taxon>
        <taxon>Musaceae</taxon>
        <taxon>Ensete</taxon>
    </lineage>
</organism>
<dbReference type="EMBL" id="AMZH03005264">
    <property type="protein sequence ID" value="RRT66848.1"/>
    <property type="molecule type" value="Genomic_DNA"/>
</dbReference>
<evidence type="ECO:0000313" key="3">
    <source>
        <dbReference type="Proteomes" id="UP000287651"/>
    </source>
</evidence>
<accession>A0A426ZSC5</accession>
<evidence type="ECO:0000256" key="1">
    <source>
        <dbReference type="SAM" id="MobiDB-lite"/>
    </source>
</evidence>
<feature type="compositionally biased region" description="Low complexity" evidence="1">
    <location>
        <begin position="37"/>
        <end position="51"/>
    </location>
</feature>
<name>A0A426ZSC5_ENSVE</name>
<protein>
    <submittedName>
        <fullName evidence="2">Uncharacterized protein</fullName>
    </submittedName>
</protein>
<comment type="caution">
    <text evidence="2">The sequence shown here is derived from an EMBL/GenBank/DDBJ whole genome shotgun (WGS) entry which is preliminary data.</text>
</comment>
<evidence type="ECO:0000313" key="2">
    <source>
        <dbReference type="EMBL" id="RRT66848.1"/>
    </source>
</evidence>
<sequence length="147" mass="16521">MLPQARLKNERHYLYVDRVFTLARVSLGSSPRRRPNLSSIRSHLSSSGPSLDEARKTGRRPGRRPTLLRRGGKGKGRKKTPPLTLLAVRAASILTGDVARSRCRQAQGRRPLRCCSRQGSYVIASHRIASRRVEEGFVHQGKTMRAR</sequence>